<dbReference type="InterPro" id="IPR036101">
    <property type="entry name" value="CarD-like/TRCF_RID_sf"/>
</dbReference>
<dbReference type="Pfam" id="PF21095">
    <property type="entry name" value="CarD_C"/>
    <property type="match status" value="1"/>
</dbReference>
<accession>U1WZ67</accession>
<dbReference type="Pfam" id="PF02559">
    <property type="entry name" value="CarD_TRCF_RID"/>
    <property type="match status" value="1"/>
</dbReference>
<evidence type="ECO:0000259" key="1">
    <source>
        <dbReference type="SMART" id="SM01058"/>
    </source>
</evidence>
<dbReference type="InterPro" id="IPR003711">
    <property type="entry name" value="CarD-like/TRCF_RID"/>
</dbReference>
<protein>
    <submittedName>
        <fullName evidence="2">CarD-like protein</fullName>
    </submittedName>
</protein>
<dbReference type="Gene3D" id="2.40.10.170">
    <property type="match status" value="1"/>
</dbReference>
<dbReference type="InterPro" id="IPR048792">
    <property type="entry name" value="CarD_C"/>
</dbReference>
<dbReference type="STRING" id="649747.HMPREF0083_04358"/>
<comment type="caution">
    <text evidence="2">The sequence shown here is derived from an EMBL/GenBank/DDBJ whole genome shotgun (WGS) entry which is preliminary data.</text>
</comment>
<dbReference type="PANTHER" id="PTHR38447">
    <property type="entry name" value="TRANSCRIPTION FACTOR YDEB-RELATED"/>
    <property type="match status" value="1"/>
</dbReference>
<dbReference type="InterPro" id="IPR052531">
    <property type="entry name" value="CarD-like_regulator"/>
</dbReference>
<dbReference type="PATRIC" id="fig|649747.3.peg.3948"/>
<proteinExistence type="predicted"/>
<dbReference type="Gene3D" id="1.20.58.1290">
    <property type="entry name" value="CarD-like, C-terminal domain"/>
    <property type="match status" value="1"/>
</dbReference>
<feature type="domain" description="CarD-like/TRCF RNAP-interacting" evidence="1">
    <location>
        <begin position="4"/>
        <end position="114"/>
    </location>
</feature>
<keyword evidence="3" id="KW-1185">Reference proteome</keyword>
<evidence type="ECO:0000313" key="2">
    <source>
        <dbReference type="EMBL" id="ERI07568.1"/>
    </source>
</evidence>
<gene>
    <name evidence="2" type="ORF">HMPREF0083_04358</name>
</gene>
<dbReference type="HOGENOM" id="CLU_048259_1_1_9"/>
<dbReference type="EMBL" id="AWSJ01000264">
    <property type="protein sequence ID" value="ERI07568.1"/>
    <property type="molecule type" value="Genomic_DNA"/>
</dbReference>
<reference evidence="2 3" key="1">
    <citation type="submission" date="2013-08" db="EMBL/GenBank/DDBJ databases">
        <authorList>
            <person name="Weinstock G."/>
            <person name="Sodergren E."/>
            <person name="Wylie T."/>
            <person name="Fulton L."/>
            <person name="Fulton R."/>
            <person name="Fronick C."/>
            <person name="O'Laughlin M."/>
            <person name="Godfrey J."/>
            <person name="Miner T."/>
            <person name="Herter B."/>
            <person name="Appelbaum E."/>
            <person name="Cordes M."/>
            <person name="Lek S."/>
            <person name="Wollam A."/>
            <person name="Pepin K.H."/>
            <person name="Palsikar V.B."/>
            <person name="Mitreva M."/>
            <person name="Wilson R.K."/>
        </authorList>
    </citation>
    <scope>NUCLEOTIDE SEQUENCE [LARGE SCALE GENOMIC DNA]</scope>
    <source>
        <strain evidence="2 3">ATCC 12856</strain>
    </source>
</reference>
<dbReference type="SUPFAM" id="SSF141259">
    <property type="entry name" value="CarD-like"/>
    <property type="match status" value="1"/>
</dbReference>
<evidence type="ECO:0000313" key="3">
    <source>
        <dbReference type="Proteomes" id="UP000016511"/>
    </source>
</evidence>
<name>U1WZ67_ANEAE</name>
<dbReference type="GO" id="GO:0009303">
    <property type="term" value="P:rRNA transcription"/>
    <property type="evidence" value="ECO:0007669"/>
    <property type="project" value="TreeGrafter"/>
</dbReference>
<dbReference type="PANTHER" id="PTHR38447:SF1">
    <property type="entry name" value="RNA POLYMERASE-BINDING TRANSCRIPTION FACTOR CARD"/>
    <property type="match status" value="1"/>
</dbReference>
<dbReference type="eggNOG" id="COG1329">
    <property type="taxonomic scope" value="Bacteria"/>
</dbReference>
<sequence length="167" mass="19275">MDFLFEVGDKVVYPMHGAGVIKAIEEKEILGKKQLYYIIEMPIGNMQVMVPMDKASTLGIRPTVDMSTLENALLIFQHEEWDCSLPWSQRYRINMDKIKTGNLQEEIEVIRDLLHRNKEKVLNTSEKKLLDDARKFVISELALVKGCTKNQATDLLDQETLKTEMMD</sequence>
<dbReference type="Proteomes" id="UP000016511">
    <property type="component" value="Unassembled WGS sequence"/>
</dbReference>
<dbReference type="InterPro" id="IPR042215">
    <property type="entry name" value="CarD-like_C"/>
</dbReference>
<dbReference type="SMART" id="SM01058">
    <property type="entry name" value="CarD_TRCF"/>
    <property type="match status" value="1"/>
</dbReference>
<dbReference type="AlphaFoldDB" id="U1WZ67"/>
<organism evidence="2 3">
    <name type="scientific">Aneurinibacillus aneurinilyticus ATCC 12856</name>
    <dbReference type="NCBI Taxonomy" id="649747"/>
    <lineage>
        <taxon>Bacteria</taxon>
        <taxon>Bacillati</taxon>
        <taxon>Bacillota</taxon>
        <taxon>Bacilli</taxon>
        <taxon>Bacillales</taxon>
        <taxon>Paenibacillaceae</taxon>
        <taxon>Aneurinibacillus group</taxon>
        <taxon>Aneurinibacillus</taxon>
    </lineage>
</organism>